<comment type="caution">
    <text evidence="2">The sequence shown here is derived from an EMBL/GenBank/DDBJ whole genome shotgun (WGS) entry which is preliminary data.</text>
</comment>
<dbReference type="InterPro" id="IPR038721">
    <property type="entry name" value="IS701-like_DDE_dom"/>
</dbReference>
<dbReference type="PANTHER" id="PTHR33627:SF1">
    <property type="entry name" value="TRANSPOSASE"/>
    <property type="match status" value="1"/>
</dbReference>
<organism evidence="2 3">
    <name type="scientific">Paracoccus saliphilus</name>
    <dbReference type="NCBI Taxonomy" id="405559"/>
    <lineage>
        <taxon>Bacteria</taxon>
        <taxon>Pseudomonadati</taxon>
        <taxon>Pseudomonadota</taxon>
        <taxon>Alphaproteobacteria</taxon>
        <taxon>Rhodobacterales</taxon>
        <taxon>Paracoccaceae</taxon>
        <taxon>Paracoccus</taxon>
    </lineage>
</organism>
<dbReference type="NCBIfam" id="NF033540">
    <property type="entry name" value="transpos_IS701"/>
    <property type="match status" value="1"/>
</dbReference>
<feature type="domain" description="Transposase IS701-like DDE" evidence="1">
    <location>
        <begin position="19"/>
        <end position="255"/>
    </location>
</feature>
<keyword evidence="2" id="KW-0255">Endonuclease</keyword>
<dbReference type="AlphaFoldDB" id="A0AA45W898"/>
<dbReference type="EMBL" id="FTOU01000026">
    <property type="protein sequence ID" value="SIT15535.1"/>
    <property type="molecule type" value="Genomic_DNA"/>
</dbReference>
<dbReference type="Proteomes" id="UP000186216">
    <property type="component" value="Unassembled WGS sequence"/>
</dbReference>
<dbReference type="Pfam" id="PF13546">
    <property type="entry name" value="DDE_5"/>
    <property type="match status" value="1"/>
</dbReference>
<dbReference type="InterPro" id="IPR039365">
    <property type="entry name" value="IS701-like"/>
</dbReference>
<keyword evidence="2" id="KW-0378">Hydrolase</keyword>
<evidence type="ECO:0000259" key="1">
    <source>
        <dbReference type="Pfam" id="PF13546"/>
    </source>
</evidence>
<dbReference type="SUPFAM" id="SSF53098">
    <property type="entry name" value="Ribonuclease H-like"/>
    <property type="match status" value="1"/>
</dbReference>
<protein>
    <submittedName>
        <fullName evidence="2">DDE superfamily endonuclease</fullName>
    </submittedName>
</protein>
<accession>A0AA45W898</accession>
<evidence type="ECO:0000313" key="2">
    <source>
        <dbReference type="EMBL" id="SIT15535.1"/>
    </source>
</evidence>
<keyword evidence="2" id="KW-0540">Nuclease</keyword>
<reference evidence="2 3" key="1">
    <citation type="submission" date="2017-01" db="EMBL/GenBank/DDBJ databases">
        <authorList>
            <person name="Varghese N."/>
            <person name="Submissions S."/>
        </authorList>
    </citation>
    <scope>NUCLEOTIDE SEQUENCE [LARGE SCALE GENOMIC DNA]</scope>
    <source>
        <strain evidence="2 3">DSM 18447</strain>
    </source>
</reference>
<proteinExistence type="predicted"/>
<gene>
    <name evidence="2" type="ORF">SAMN05421772_12619</name>
</gene>
<name>A0AA45W898_9RHOB</name>
<sequence>MESTDGRAASAFDGYVEALIEVIGHADRAVPLRDYCTGLMMPVARKSVKPLAAVTAPTRVSAKHQSLLYFVGQAPWSDEALMGRGRDWVLPHMVERGGPITAWIVDDTGCPKKEKHSVGVARQYCGQLGKQDNCQVAVSLSVANDGASLPVAWQLYLPESWLDDPERRQKAKIPDEIVFQTKPQIAIDQIRAALTAQTPVGVALADAGYGADGRFRQELTDMGARLLGRRPADTQRLASGRRAAATQNMEWQRPAAQAGAAQQGSQAVFRQGACRRSAGRCVEDRYMARGDQCRAGVTLCCRATACRFQRL</sequence>
<evidence type="ECO:0000313" key="3">
    <source>
        <dbReference type="Proteomes" id="UP000186216"/>
    </source>
</evidence>
<dbReference type="InterPro" id="IPR012337">
    <property type="entry name" value="RNaseH-like_sf"/>
</dbReference>
<dbReference type="PANTHER" id="PTHR33627">
    <property type="entry name" value="TRANSPOSASE"/>
    <property type="match status" value="1"/>
</dbReference>
<dbReference type="GO" id="GO:0004519">
    <property type="term" value="F:endonuclease activity"/>
    <property type="evidence" value="ECO:0007669"/>
    <property type="project" value="UniProtKB-KW"/>
</dbReference>